<dbReference type="eggNOG" id="KOG2806">
    <property type="taxonomic scope" value="Eukaryota"/>
</dbReference>
<dbReference type="SUPFAM" id="SSF54556">
    <property type="entry name" value="Chitinase insertion domain"/>
    <property type="match status" value="1"/>
</dbReference>
<name>F7VL14_SORMK</name>
<feature type="compositionally biased region" description="Low complexity" evidence="3">
    <location>
        <begin position="10"/>
        <end position="31"/>
    </location>
</feature>
<dbReference type="InterPro" id="IPR029070">
    <property type="entry name" value="Chitinase_insertion_sf"/>
</dbReference>
<dbReference type="InterPro" id="IPR017853">
    <property type="entry name" value="GH"/>
</dbReference>
<protein>
    <recommendedName>
        <fullName evidence="2">chitinase</fullName>
        <ecNumber evidence="2">3.2.1.14</ecNumber>
    </recommendedName>
</protein>
<dbReference type="Gene3D" id="3.10.50.10">
    <property type="match status" value="1"/>
</dbReference>
<dbReference type="HOGENOM" id="CLU_002833_1_2_1"/>
<dbReference type="OrthoDB" id="76388at2759"/>
<dbReference type="EMBL" id="CABT02000001">
    <property type="protein sequence ID" value="CCC06191.1"/>
    <property type="molecule type" value="Genomic_DNA"/>
</dbReference>
<dbReference type="AlphaFoldDB" id="F7VL14"/>
<dbReference type="PANTHER" id="PTHR11177:SF228">
    <property type="entry name" value="CHITINASE"/>
    <property type="match status" value="1"/>
</dbReference>
<dbReference type="InterPro" id="IPR050314">
    <property type="entry name" value="Glycosyl_Hydrlase_18"/>
</dbReference>
<evidence type="ECO:0000313" key="5">
    <source>
        <dbReference type="EMBL" id="CCC06191.1"/>
    </source>
</evidence>
<evidence type="ECO:0000259" key="4">
    <source>
        <dbReference type="PROSITE" id="PS51910"/>
    </source>
</evidence>
<proteinExistence type="inferred from homology"/>
<dbReference type="GO" id="GO:0008061">
    <property type="term" value="F:chitin binding"/>
    <property type="evidence" value="ECO:0007669"/>
    <property type="project" value="InterPro"/>
</dbReference>
<feature type="region of interest" description="Disordered" evidence="3">
    <location>
        <begin position="1"/>
        <end position="44"/>
    </location>
</feature>
<dbReference type="Pfam" id="PF00704">
    <property type="entry name" value="Glyco_hydro_18"/>
    <property type="match status" value="1"/>
</dbReference>
<dbReference type="PROSITE" id="PS51910">
    <property type="entry name" value="GH18_2"/>
    <property type="match status" value="1"/>
</dbReference>
<dbReference type="STRING" id="771870.F7VL14"/>
<dbReference type="PANTHER" id="PTHR11177">
    <property type="entry name" value="CHITINASE"/>
    <property type="match status" value="1"/>
</dbReference>
<dbReference type="GO" id="GO:0005576">
    <property type="term" value="C:extracellular region"/>
    <property type="evidence" value="ECO:0007669"/>
    <property type="project" value="TreeGrafter"/>
</dbReference>
<gene>
    <name evidence="5" type="ORF">SMAC_00409</name>
</gene>
<feature type="domain" description="GH18" evidence="4">
    <location>
        <begin position="61"/>
        <end position="400"/>
    </location>
</feature>
<keyword evidence="6" id="KW-1185">Reference proteome</keyword>
<dbReference type="SUPFAM" id="SSF51445">
    <property type="entry name" value="(Trans)glycosidases"/>
    <property type="match status" value="1"/>
</dbReference>
<comment type="caution">
    <text evidence="5">The sequence shown here is derived from an EMBL/GenBank/DDBJ whole genome shotgun (WGS) entry which is preliminary data.</text>
</comment>
<comment type="similarity">
    <text evidence="1">Belongs to the glycosyl hydrolase 18 family. Chitinase class V subfamily.</text>
</comment>
<dbReference type="GO" id="GO:0006032">
    <property type="term" value="P:chitin catabolic process"/>
    <property type="evidence" value="ECO:0007669"/>
    <property type="project" value="TreeGrafter"/>
</dbReference>
<feature type="compositionally biased region" description="Basic and acidic residues" evidence="3">
    <location>
        <begin position="32"/>
        <end position="42"/>
    </location>
</feature>
<evidence type="ECO:0000256" key="3">
    <source>
        <dbReference type="SAM" id="MobiDB-lite"/>
    </source>
</evidence>
<evidence type="ECO:0000313" key="6">
    <source>
        <dbReference type="Proteomes" id="UP000001881"/>
    </source>
</evidence>
<organism evidence="5 6">
    <name type="scientific">Sordaria macrospora (strain ATCC MYA-333 / DSM 997 / K(L3346) / K-hell)</name>
    <dbReference type="NCBI Taxonomy" id="771870"/>
    <lineage>
        <taxon>Eukaryota</taxon>
        <taxon>Fungi</taxon>
        <taxon>Dikarya</taxon>
        <taxon>Ascomycota</taxon>
        <taxon>Pezizomycotina</taxon>
        <taxon>Sordariomycetes</taxon>
        <taxon>Sordariomycetidae</taxon>
        <taxon>Sordariales</taxon>
        <taxon>Sordariaceae</taxon>
        <taxon>Sordaria</taxon>
    </lineage>
</organism>
<dbReference type="FunFam" id="3.10.50.10:FF:000009">
    <property type="entry name" value="CTS2p putative chitinase"/>
    <property type="match status" value="1"/>
</dbReference>
<reference evidence="5 6" key="1">
    <citation type="journal article" date="2010" name="PLoS Genet.">
        <title>De novo assembly of a 40 Mb eukaryotic genome from short sequence reads: Sordaria macrospora, a model organism for fungal morphogenesis.</title>
        <authorList>
            <person name="Nowrousian M."/>
            <person name="Stajich J."/>
            <person name="Chu M."/>
            <person name="Engh I."/>
            <person name="Espagne E."/>
            <person name="Halliday K."/>
            <person name="Kamerewerd J."/>
            <person name="Kempken F."/>
            <person name="Knab B."/>
            <person name="Kuo H.C."/>
            <person name="Osiewacz H.D."/>
            <person name="Poeggeler S."/>
            <person name="Read N."/>
            <person name="Seiler S."/>
            <person name="Smith K."/>
            <person name="Zickler D."/>
            <person name="Kueck U."/>
            <person name="Freitag M."/>
        </authorList>
    </citation>
    <scope>NUCLEOTIDE SEQUENCE [LARGE SCALE GENOMIC DNA]</scope>
    <source>
        <strain evidence="6">ATCC MYA-333 / DSM 997 / K(L3346) / K-hell</strain>
        <tissue evidence="5">Mycelium</tissue>
    </source>
</reference>
<dbReference type="SMART" id="SM00636">
    <property type="entry name" value="Glyco_18"/>
    <property type="match status" value="1"/>
</dbReference>
<evidence type="ECO:0000256" key="1">
    <source>
        <dbReference type="ARBA" id="ARBA00008682"/>
    </source>
</evidence>
<dbReference type="OMA" id="NPMTYDF"/>
<dbReference type="VEuPathDB" id="FungiDB:SMAC_00409"/>
<dbReference type="Gene3D" id="3.20.20.80">
    <property type="entry name" value="Glycosidases"/>
    <property type="match status" value="1"/>
</dbReference>
<dbReference type="EC" id="3.2.1.14" evidence="2"/>
<dbReference type="InParanoid" id="F7VL14"/>
<dbReference type="InterPro" id="IPR001223">
    <property type="entry name" value="Glyco_hydro18_cat"/>
</dbReference>
<accession>F7VL14</accession>
<dbReference type="InterPro" id="IPR011583">
    <property type="entry name" value="Chitinase_II/V-like_cat"/>
</dbReference>
<sequence length="400" mass="42973">MSTSPCFEGSPSVSSFISRSSPKSPTWSPSSRLEESSPRFGHELPSVSRKSRITSAANVLYNNAVYWPNHSVYRGDTPGSLNYGCINRVYYAFANIMPDGGVFLSDEWADATAPCDGVQGALGSLMHLKQKYHHLQVVLSIGGGASSETFALVASSPILRDNFAQSARGLVEASGLDGIDIVWDYPCSPQQGSDFVSLLAAIRIHLPEDRYLLTAALPGAKPILQNINLRQAAEYLDSINLMAYDYFGPWSHRSGHHSQLYAMNKDEASGASSVQYLMASGVPGKKILFGIPLFGRSFLHASGSGHKFQGAGGGDDGSFEYCQLPRRGTKEQVDKRAVAAQCVGGDGGFVTYDNPDTVKAKATFCKQKGLGGLFYSSAPSDVKDSKRSLITAGFRTLHSS</sequence>
<dbReference type="GO" id="GO:0005975">
    <property type="term" value="P:carbohydrate metabolic process"/>
    <property type="evidence" value="ECO:0007669"/>
    <property type="project" value="InterPro"/>
</dbReference>
<evidence type="ECO:0000256" key="2">
    <source>
        <dbReference type="ARBA" id="ARBA00012729"/>
    </source>
</evidence>
<dbReference type="GO" id="GO:0008843">
    <property type="term" value="F:endochitinase activity"/>
    <property type="evidence" value="ECO:0007669"/>
    <property type="project" value="UniProtKB-EC"/>
</dbReference>
<dbReference type="Proteomes" id="UP000001881">
    <property type="component" value="Unassembled WGS sequence"/>
</dbReference>